<sequence length="88" mass="10048">MELKSRRLFPIAWNGSDSRAAKAQALFIRKYGKEKLLHVHDKLNEVYDFKKAQELLGTDAKTGLKILENENDGGENHAEHRTSDKGLR</sequence>
<keyword evidence="3" id="KW-1185">Reference proteome</keyword>
<feature type="region of interest" description="Disordered" evidence="1">
    <location>
        <begin position="67"/>
        <end position="88"/>
    </location>
</feature>
<organism evidence="2 3">
    <name type="scientific">Butyricicoccus porcorum</name>
    <dbReference type="NCBI Taxonomy" id="1945634"/>
    <lineage>
        <taxon>Bacteria</taxon>
        <taxon>Bacillati</taxon>
        <taxon>Bacillota</taxon>
        <taxon>Clostridia</taxon>
        <taxon>Eubacteriales</taxon>
        <taxon>Butyricicoccaceae</taxon>
        <taxon>Butyricicoccus</taxon>
    </lineage>
</organism>
<comment type="caution">
    <text evidence="2">The sequence shown here is derived from an EMBL/GenBank/DDBJ whole genome shotgun (WGS) entry which is preliminary data.</text>
</comment>
<dbReference type="OrthoDB" id="9778466at2"/>
<feature type="compositionally biased region" description="Basic and acidic residues" evidence="1">
    <location>
        <begin position="74"/>
        <end position="88"/>
    </location>
</feature>
<dbReference type="Proteomes" id="UP000194903">
    <property type="component" value="Unassembled WGS sequence"/>
</dbReference>
<dbReference type="RefSeq" id="WP_087018321.1">
    <property type="nucleotide sequence ID" value="NZ_NHOC01000004.1"/>
</dbReference>
<dbReference type="EMBL" id="NHOC01000004">
    <property type="protein sequence ID" value="OUM20921.1"/>
    <property type="molecule type" value="Genomic_DNA"/>
</dbReference>
<evidence type="ECO:0000256" key="1">
    <source>
        <dbReference type="SAM" id="MobiDB-lite"/>
    </source>
</evidence>
<dbReference type="AlphaFoldDB" id="A0A252F588"/>
<protein>
    <submittedName>
        <fullName evidence="2">Uncharacterized protein</fullName>
    </submittedName>
</protein>
<gene>
    <name evidence="2" type="ORF">CBW42_04860</name>
</gene>
<accession>A0A252F588</accession>
<proteinExistence type="predicted"/>
<evidence type="ECO:0000313" key="3">
    <source>
        <dbReference type="Proteomes" id="UP000194903"/>
    </source>
</evidence>
<name>A0A252F588_9FIRM</name>
<evidence type="ECO:0000313" key="2">
    <source>
        <dbReference type="EMBL" id="OUM20921.1"/>
    </source>
</evidence>
<reference evidence="2 3" key="1">
    <citation type="submission" date="2017-05" db="EMBL/GenBank/DDBJ databases">
        <title>Butyricicoccus porcorum sp. nov. a butyrate-producing bacterium from the swine intestinal tract.</title>
        <authorList>
            <person name="Trachsel J."/>
            <person name="Humphrey S."/>
            <person name="Allen H.K."/>
        </authorList>
    </citation>
    <scope>NUCLEOTIDE SEQUENCE [LARGE SCALE GENOMIC DNA]</scope>
    <source>
        <strain evidence="2">BB10</strain>
    </source>
</reference>